<dbReference type="EMBL" id="JACOFV010000036">
    <property type="protein sequence ID" value="MBC3864353.1"/>
    <property type="molecule type" value="Genomic_DNA"/>
</dbReference>
<evidence type="ECO:0000313" key="1">
    <source>
        <dbReference type="EMBL" id="MBC3864353.1"/>
    </source>
</evidence>
<dbReference type="AlphaFoldDB" id="A0A923HTB8"/>
<evidence type="ECO:0000313" key="2">
    <source>
        <dbReference type="Proteomes" id="UP000634011"/>
    </source>
</evidence>
<comment type="caution">
    <text evidence="1">The sequence shown here is derived from an EMBL/GenBank/DDBJ whole genome shotgun (WGS) entry which is preliminary data.</text>
</comment>
<reference evidence="1" key="1">
    <citation type="submission" date="2020-08" db="EMBL/GenBank/DDBJ databases">
        <title>Novel species isolated from subtropical streams in China.</title>
        <authorList>
            <person name="Lu H."/>
        </authorList>
    </citation>
    <scope>NUCLEOTIDE SEQUENCE</scope>
    <source>
        <strain evidence="1">KACC 12607</strain>
    </source>
</reference>
<dbReference type="Proteomes" id="UP000634011">
    <property type="component" value="Unassembled WGS sequence"/>
</dbReference>
<sequence length="146" mass="17024">MSQDQSKVLQSCYATTASTSTNDHELTEKIKSEEVRNCKFMAEYERYKINKRLLGVIQLTPDAYPLMHELFAACKSHLMTLTPEDMHRQQYQIRFSYLGRSWLILFLHEGKLRLNEVHLSICHDEPNPTPFAVIGGFRVPQSWADY</sequence>
<proteinExistence type="predicted"/>
<gene>
    <name evidence="1" type="ORF">H8K32_19840</name>
</gene>
<protein>
    <submittedName>
        <fullName evidence="1">Uncharacterized protein</fullName>
    </submittedName>
</protein>
<keyword evidence="2" id="KW-1185">Reference proteome</keyword>
<name>A0A923HTB8_9BURK</name>
<accession>A0A923HTB8</accession>
<dbReference type="RefSeq" id="WP_186914344.1">
    <property type="nucleotide sequence ID" value="NZ_JACOFV010000036.1"/>
</dbReference>
<organism evidence="1 2">
    <name type="scientific">Undibacterium jejuense</name>
    <dbReference type="NCBI Taxonomy" id="1344949"/>
    <lineage>
        <taxon>Bacteria</taxon>
        <taxon>Pseudomonadati</taxon>
        <taxon>Pseudomonadota</taxon>
        <taxon>Betaproteobacteria</taxon>
        <taxon>Burkholderiales</taxon>
        <taxon>Oxalobacteraceae</taxon>
        <taxon>Undibacterium</taxon>
    </lineage>
</organism>